<dbReference type="GO" id="GO:0048038">
    <property type="term" value="F:quinone binding"/>
    <property type="evidence" value="ECO:0007669"/>
    <property type="project" value="UniProtKB-KW"/>
</dbReference>
<dbReference type="AlphaFoldDB" id="A0A2R3Z8P2"/>
<evidence type="ECO:0000256" key="1">
    <source>
        <dbReference type="ARBA" id="ARBA00004141"/>
    </source>
</evidence>
<dbReference type="RefSeq" id="WP_107013403.1">
    <property type="nucleotide sequence ID" value="NZ_CP028136.1"/>
</dbReference>
<gene>
    <name evidence="12" type="ORF">C7S20_15925</name>
</gene>
<protein>
    <submittedName>
        <fullName evidence="12">Vitamin K epoxide reductase</fullName>
    </submittedName>
</protein>
<feature type="transmembrane region" description="Helical" evidence="10">
    <location>
        <begin position="23"/>
        <end position="41"/>
    </location>
</feature>
<evidence type="ECO:0000313" key="12">
    <source>
        <dbReference type="EMBL" id="AVR46631.1"/>
    </source>
</evidence>
<proteinExistence type="inferred from homology"/>
<dbReference type="KEGG" id="grs:C7S20_15925"/>
<dbReference type="GO" id="GO:0016491">
    <property type="term" value="F:oxidoreductase activity"/>
    <property type="evidence" value="ECO:0007669"/>
    <property type="project" value="UniProtKB-KW"/>
</dbReference>
<reference evidence="13" key="1">
    <citation type="submission" date="2018-03" db="EMBL/GenBank/DDBJ databases">
        <title>Gramella fulva sp. nov., isolated from a dry surface of tidal flat.</title>
        <authorList>
            <person name="Hwang S.H."/>
            <person name="Hwang W.M."/>
            <person name="Kang K."/>
            <person name="Ahn T.-Y."/>
        </authorList>
    </citation>
    <scope>NUCLEOTIDE SEQUENCE [LARGE SCALE GENOMIC DNA]</scope>
    <source>
        <strain evidence="13">SH35</strain>
    </source>
</reference>
<feature type="transmembrane region" description="Helical" evidence="10">
    <location>
        <begin position="130"/>
        <end position="152"/>
    </location>
</feature>
<dbReference type="GO" id="GO:0016020">
    <property type="term" value="C:membrane"/>
    <property type="evidence" value="ECO:0007669"/>
    <property type="project" value="UniProtKB-SubCell"/>
</dbReference>
<sequence>MSNKKENIPPGWDYNPATWSQRIPIVILAIFGFLIASYLAVYQLHITNDVWDPFFGNGSIKILESKVSNVLPIPDAALGAFGYLVDAVTGIIGGTQRWRKMPWIVIVFGLAVGPLGFVSVMLVVFQPVLFSAWCTLCLCSAVISIMMIGPAMDEMLASLQFMQRVRRSNASTWKAFWGVKSEIQKVK</sequence>
<dbReference type="Pfam" id="PF07884">
    <property type="entry name" value="VKOR"/>
    <property type="match status" value="1"/>
</dbReference>
<dbReference type="CDD" id="cd12919">
    <property type="entry name" value="VKOR_2"/>
    <property type="match status" value="1"/>
</dbReference>
<evidence type="ECO:0000256" key="10">
    <source>
        <dbReference type="SAM" id="Phobius"/>
    </source>
</evidence>
<dbReference type="InterPro" id="IPR012932">
    <property type="entry name" value="VKOR"/>
</dbReference>
<feature type="transmembrane region" description="Helical" evidence="10">
    <location>
        <begin position="103"/>
        <end position="124"/>
    </location>
</feature>
<dbReference type="InterPro" id="IPR038354">
    <property type="entry name" value="VKOR_sf"/>
</dbReference>
<keyword evidence="5 10" id="KW-1133">Transmembrane helix</keyword>
<keyword evidence="7 10" id="KW-0472">Membrane</keyword>
<evidence type="ECO:0000256" key="8">
    <source>
        <dbReference type="ARBA" id="ARBA00023157"/>
    </source>
</evidence>
<evidence type="ECO:0000259" key="11">
    <source>
        <dbReference type="Pfam" id="PF07884"/>
    </source>
</evidence>
<comment type="subcellular location">
    <subcellularLocation>
        <location evidence="1">Membrane</location>
        <topology evidence="1">Multi-pass membrane protein</topology>
    </subcellularLocation>
</comment>
<comment type="similarity">
    <text evidence="2">Belongs to the VKOR family.</text>
</comment>
<evidence type="ECO:0000256" key="7">
    <source>
        <dbReference type="ARBA" id="ARBA00023136"/>
    </source>
</evidence>
<evidence type="ECO:0000256" key="5">
    <source>
        <dbReference type="ARBA" id="ARBA00022989"/>
    </source>
</evidence>
<evidence type="ECO:0000256" key="3">
    <source>
        <dbReference type="ARBA" id="ARBA00022692"/>
    </source>
</evidence>
<name>A0A2R3Z8P2_9FLAO</name>
<dbReference type="EMBL" id="CP028136">
    <property type="protein sequence ID" value="AVR46631.1"/>
    <property type="molecule type" value="Genomic_DNA"/>
</dbReference>
<dbReference type="Gene3D" id="1.20.1440.130">
    <property type="entry name" value="VKOR domain"/>
    <property type="match status" value="1"/>
</dbReference>
<keyword evidence="3 10" id="KW-0812">Transmembrane</keyword>
<dbReference type="Proteomes" id="UP000241507">
    <property type="component" value="Chromosome"/>
</dbReference>
<keyword evidence="9" id="KW-0676">Redox-active center</keyword>
<dbReference type="OrthoDB" id="9814124at2"/>
<evidence type="ECO:0000256" key="9">
    <source>
        <dbReference type="ARBA" id="ARBA00023284"/>
    </source>
</evidence>
<organism evidence="12 13">
    <name type="scientific">Christiangramia fulva</name>
    <dbReference type="NCBI Taxonomy" id="2126553"/>
    <lineage>
        <taxon>Bacteria</taxon>
        <taxon>Pseudomonadati</taxon>
        <taxon>Bacteroidota</taxon>
        <taxon>Flavobacteriia</taxon>
        <taxon>Flavobacteriales</taxon>
        <taxon>Flavobacteriaceae</taxon>
        <taxon>Christiangramia</taxon>
    </lineage>
</organism>
<keyword evidence="4" id="KW-0874">Quinone</keyword>
<keyword evidence="13" id="KW-1185">Reference proteome</keyword>
<evidence type="ECO:0000313" key="13">
    <source>
        <dbReference type="Proteomes" id="UP000241507"/>
    </source>
</evidence>
<accession>A0A2R3Z8P2</accession>
<keyword evidence="6" id="KW-0560">Oxidoreductase</keyword>
<feature type="domain" description="Vitamin K epoxide reductase" evidence="11">
    <location>
        <begin position="24"/>
        <end position="148"/>
    </location>
</feature>
<keyword evidence="8" id="KW-1015">Disulfide bond</keyword>
<evidence type="ECO:0000256" key="2">
    <source>
        <dbReference type="ARBA" id="ARBA00006214"/>
    </source>
</evidence>
<evidence type="ECO:0000256" key="4">
    <source>
        <dbReference type="ARBA" id="ARBA00022719"/>
    </source>
</evidence>
<evidence type="ECO:0000256" key="6">
    <source>
        <dbReference type="ARBA" id="ARBA00023002"/>
    </source>
</evidence>